<feature type="region of interest" description="Disordered" evidence="1">
    <location>
        <begin position="162"/>
        <end position="195"/>
    </location>
</feature>
<name>A0ABD2CZD3_VESMC</name>
<evidence type="ECO:0000256" key="2">
    <source>
        <dbReference type="SAM" id="Phobius"/>
    </source>
</evidence>
<dbReference type="AlphaFoldDB" id="A0ABD2CZD3"/>
<dbReference type="EMBL" id="JAYRBN010000010">
    <property type="protein sequence ID" value="KAL2750504.1"/>
    <property type="molecule type" value="Genomic_DNA"/>
</dbReference>
<feature type="compositionally biased region" description="Pro residues" evidence="1">
    <location>
        <begin position="173"/>
        <end position="195"/>
    </location>
</feature>
<organism evidence="3 4">
    <name type="scientific">Vespula maculifrons</name>
    <name type="common">Eastern yellow jacket</name>
    <name type="synonym">Wasp</name>
    <dbReference type="NCBI Taxonomy" id="7453"/>
    <lineage>
        <taxon>Eukaryota</taxon>
        <taxon>Metazoa</taxon>
        <taxon>Ecdysozoa</taxon>
        <taxon>Arthropoda</taxon>
        <taxon>Hexapoda</taxon>
        <taxon>Insecta</taxon>
        <taxon>Pterygota</taxon>
        <taxon>Neoptera</taxon>
        <taxon>Endopterygota</taxon>
        <taxon>Hymenoptera</taxon>
        <taxon>Apocrita</taxon>
        <taxon>Aculeata</taxon>
        <taxon>Vespoidea</taxon>
        <taxon>Vespidae</taxon>
        <taxon>Vespinae</taxon>
        <taxon>Vespula</taxon>
    </lineage>
</organism>
<keyword evidence="2" id="KW-0812">Transmembrane</keyword>
<protein>
    <submittedName>
        <fullName evidence="3">Uncharacterized protein</fullName>
    </submittedName>
</protein>
<proteinExistence type="predicted"/>
<feature type="transmembrane region" description="Helical" evidence="2">
    <location>
        <begin position="121"/>
        <end position="138"/>
    </location>
</feature>
<feature type="transmembrane region" description="Helical" evidence="2">
    <location>
        <begin position="62"/>
        <end position="83"/>
    </location>
</feature>
<sequence length="307" mass="34088">MRKRDTLYREIHRQIPLPRTAAHGSEEEQKQQQQQQQRVRARVSCLTTILERSPFAASTATSVASAIGVAIADAATMLGVVGYRDDFRGSFLLAHVYMYIPVQVSNTKETPMNDDDDDDDVTVGSGVVTFFVYALALLRPYIIFAKVQIHINVHGALVRSPPSLSGGGGGSGPSPPPPPPPPPPPSLPSPPPSLPSPPLALPLYHSSIPLPTPTATSPRMSWLIPLFWRCITNFTFYKRPRYLPRHAILRGIFFSTSEKSFLFNDDSQSTRSFIRKENNNNNNNINDDDDDDDDDEMMIMKIMICLV</sequence>
<feature type="non-terminal residue" evidence="3">
    <location>
        <position position="307"/>
    </location>
</feature>
<keyword evidence="4" id="KW-1185">Reference proteome</keyword>
<reference evidence="3 4" key="1">
    <citation type="journal article" date="2024" name="Ann. Entomol. Soc. Am.">
        <title>Genomic analyses of the southern and eastern yellowjacket wasps (Hymenoptera: Vespidae) reveal evolutionary signatures of social life.</title>
        <authorList>
            <person name="Catto M.A."/>
            <person name="Caine P.B."/>
            <person name="Orr S.E."/>
            <person name="Hunt B.G."/>
            <person name="Goodisman M.A.D."/>
        </authorList>
    </citation>
    <scope>NUCLEOTIDE SEQUENCE [LARGE SCALE GENOMIC DNA]</scope>
    <source>
        <strain evidence="3">232</strain>
        <tissue evidence="3">Head and thorax</tissue>
    </source>
</reference>
<keyword evidence="2" id="KW-1133">Transmembrane helix</keyword>
<evidence type="ECO:0000256" key="1">
    <source>
        <dbReference type="SAM" id="MobiDB-lite"/>
    </source>
</evidence>
<comment type="caution">
    <text evidence="3">The sequence shown here is derived from an EMBL/GenBank/DDBJ whole genome shotgun (WGS) entry which is preliminary data.</text>
</comment>
<evidence type="ECO:0000313" key="4">
    <source>
        <dbReference type="Proteomes" id="UP001607303"/>
    </source>
</evidence>
<evidence type="ECO:0000313" key="3">
    <source>
        <dbReference type="EMBL" id="KAL2750504.1"/>
    </source>
</evidence>
<accession>A0ABD2CZD3</accession>
<feature type="region of interest" description="Disordered" evidence="1">
    <location>
        <begin position="16"/>
        <end position="36"/>
    </location>
</feature>
<keyword evidence="2" id="KW-0472">Membrane</keyword>
<gene>
    <name evidence="3" type="ORF">V1477_001294</name>
</gene>
<dbReference type="Proteomes" id="UP001607303">
    <property type="component" value="Unassembled WGS sequence"/>
</dbReference>